<feature type="compositionally biased region" description="Acidic residues" evidence="2">
    <location>
        <begin position="75"/>
        <end position="85"/>
    </location>
</feature>
<evidence type="ECO:0000256" key="1">
    <source>
        <dbReference type="PROSITE-ProRule" id="PRU00267"/>
    </source>
</evidence>
<sequence length="97" mass="11458">MLEALIERCNDRWKELTDQEKAGFNDLAREDEERYNRDCAELLEYFQDELKERMKEKGGKKELNVSRISPSDKEDLNEDNQDLEAVEEKPQSSFGVK</sequence>
<keyword evidence="1" id="KW-0539">Nucleus</keyword>
<accession>A0A914EIK9</accession>
<evidence type="ECO:0000256" key="2">
    <source>
        <dbReference type="SAM" id="MobiDB-lite"/>
    </source>
</evidence>
<dbReference type="Pfam" id="PF09011">
    <property type="entry name" value="HMG_box_2"/>
    <property type="match status" value="1"/>
</dbReference>
<dbReference type="WBParaSite" id="ACRNAN_scaffold8149.g31322.t1">
    <property type="protein sequence ID" value="ACRNAN_scaffold8149.g31322.t1"/>
    <property type="gene ID" value="ACRNAN_scaffold8149.g31322"/>
</dbReference>
<dbReference type="SUPFAM" id="SSF47095">
    <property type="entry name" value="HMG-box"/>
    <property type="match status" value="1"/>
</dbReference>
<name>A0A914EIK9_9BILA</name>
<evidence type="ECO:0000313" key="4">
    <source>
        <dbReference type="Proteomes" id="UP000887540"/>
    </source>
</evidence>
<keyword evidence="4" id="KW-1185">Reference proteome</keyword>
<reference evidence="5" key="1">
    <citation type="submission" date="2022-11" db="UniProtKB">
        <authorList>
            <consortium name="WormBaseParasite"/>
        </authorList>
    </citation>
    <scope>IDENTIFICATION</scope>
</reference>
<feature type="DNA-binding region" description="HMG box" evidence="1">
    <location>
        <begin position="1"/>
        <end position="43"/>
    </location>
</feature>
<feature type="region of interest" description="Disordered" evidence="2">
    <location>
        <begin position="56"/>
        <end position="97"/>
    </location>
</feature>
<evidence type="ECO:0000313" key="5">
    <source>
        <dbReference type="WBParaSite" id="ACRNAN_scaffold8149.g31322.t1"/>
    </source>
</evidence>
<proteinExistence type="predicted"/>
<evidence type="ECO:0000259" key="3">
    <source>
        <dbReference type="PROSITE" id="PS50118"/>
    </source>
</evidence>
<organism evidence="4 5">
    <name type="scientific">Acrobeloides nanus</name>
    <dbReference type="NCBI Taxonomy" id="290746"/>
    <lineage>
        <taxon>Eukaryota</taxon>
        <taxon>Metazoa</taxon>
        <taxon>Ecdysozoa</taxon>
        <taxon>Nematoda</taxon>
        <taxon>Chromadorea</taxon>
        <taxon>Rhabditida</taxon>
        <taxon>Tylenchina</taxon>
        <taxon>Cephalobomorpha</taxon>
        <taxon>Cephaloboidea</taxon>
        <taxon>Cephalobidae</taxon>
        <taxon>Acrobeloides</taxon>
    </lineage>
</organism>
<keyword evidence="1" id="KW-0238">DNA-binding</keyword>
<dbReference type="InterPro" id="IPR036910">
    <property type="entry name" value="HMG_box_dom_sf"/>
</dbReference>
<dbReference type="PROSITE" id="PS50118">
    <property type="entry name" value="HMG_BOX_2"/>
    <property type="match status" value="1"/>
</dbReference>
<feature type="compositionally biased region" description="Basic and acidic residues" evidence="2">
    <location>
        <begin position="56"/>
        <end position="74"/>
    </location>
</feature>
<dbReference type="Gene3D" id="1.10.30.10">
    <property type="entry name" value="High mobility group box domain"/>
    <property type="match status" value="1"/>
</dbReference>
<dbReference type="GO" id="GO:0005634">
    <property type="term" value="C:nucleus"/>
    <property type="evidence" value="ECO:0007669"/>
    <property type="project" value="UniProtKB-UniRule"/>
</dbReference>
<feature type="domain" description="HMG box" evidence="3">
    <location>
        <begin position="1"/>
        <end position="43"/>
    </location>
</feature>
<dbReference type="InterPro" id="IPR009071">
    <property type="entry name" value="HMG_box_dom"/>
</dbReference>
<dbReference type="AlphaFoldDB" id="A0A914EIK9"/>
<dbReference type="Proteomes" id="UP000887540">
    <property type="component" value="Unplaced"/>
</dbReference>
<dbReference type="GO" id="GO:0003677">
    <property type="term" value="F:DNA binding"/>
    <property type="evidence" value="ECO:0007669"/>
    <property type="project" value="UniProtKB-UniRule"/>
</dbReference>
<protein>
    <submittedName>
        <fullName evidence="5">HMG box domain-containing protein</fullName>
    </submittedName>
</protein>